<feature type="transmembrane region" description="Helical" evidence="9">
    <location>
        <begin position="94"/>
        <end position="115"/>
    </location>
</feature>
<dbReference type="GO" id="GO:0046872">
    <property type="term" value="F:metal ion binding"/>
    <property type="evidence" value="ECO:0007669"/>
    <property type="project" value="UniProtKB-KW"/>
</dbReference>
<dbReference type="InterPro" id="IPR032456">
    <property type="entry name" value="Peptidase_M48_N"/>
</dbReference>
<gene>
    <name evidence="12" type="ORF">Theth_0511</name>
</gene>
<dbReference type="Proteomes" id="UP000006804">
    <property type="component" value="Chromosome"/>
</dbReference>
<feature type="transmembrane region" description="Helical" evidence="9">
    <location>
        <begin position="6"/>
        <end position="23"/>
    </location>
</feature>
<dbReference type="InterPro" id="IPR001915">
    <property type="entry name" value="Peptidase_M48"/>
</dbReference>
<organism evidence="12 13">
    <name type="scientific">Pseudothermotoga thermarum DSM 5069</name>
    <dbReference type="NCBI Taxonomy" id="688269"/>
    <lineage>
        <taxon>Bacteria</taxon>
        <taxon>Thermotogati</taxon>
        <taxon>Thermotogota</taxon>
        <taxon>Thermotogae</taxon>
        <taxon>Thermotogales</taxon>
        <taxon>Thermotogaceae</taxon>
        <taxon>Pseudothermotoga</taxon>
    </lineage>
</organism>
<evidence type="ECO:0000256" key="9">
    <source>
        <dbReference type="SAM" id="Phobius"/>
    </source>
</evidence>
<evidence type="ECO:0000256" key="6">
    <source>
        <dbReference type="PIRSR" id="PIRSR627057-1"/>
    </source>
</evidence>
<keyword evidence="1 8" id="KW-0645">Protease</keyword>
<evidence type="ECO:0000256" key="2">
    <source>
        <dbReference type="ARBA" id="ARBA00022723"/>
    </source>
</evidence>
<dbReference type="EC" id="3.4.24.84" evidence="12"/>
<dbReference type="AlphaFoldDB" id="F7YX22"/>
<dbReference type="STRING" id="688269.Theth_0511"/>
<evidence type="ECO:0000313" key="12">
    <source>
        <dbReference type="EMBL" id="AEH50600.1"/>
    </source>
</evidence>
<feature type="transmembrane region" description="Helical" evidence="9">
    <location>
        <begin position="282"/>
        <end position="304"/>
    </location>
</feature>
<dbReference type="HOGENOM" id="CLU_025947_3_0_0"/>
<dbReference type="PANTHER" id="PTHR10120">
    <property type="entry name" value="CAAX PRENYL PROTEASE 1"/>
    <property type="match status" value="1"/>
</dbReference>
<feature type="transmembrane region" description="Helical" evidence="9">
    <location>
        <begin position="145"/>
        <end position="166"/>
    </location>
</feature>
<protein>
    <submittedName>
        <fullName evidence="12">Ste24 endopeptidase</fullName>
        <ecNumber evidence="12">3.4.24.84</ecNumber>
    </submittedName>
</protein>
<evidence type="ECO:0000256" key="3">
    <source>
        <dbReference type="ARBA" id="ARBA00022801"/>
    </source>
</evidence>
<proteinExistence type="inferred from homology"/>
<dbReference type="Pfam" id="PF01435">
    <property type="entry name" value="Peptidase_M48"/>
    <property type="match status" value="1"/>
</dbReference>
<dbReference type="OrthoDB" id="9781930at2"/>
<keyword evidence="9" id="KW-0812">Transmembrane</keyword>
<feature type="binding site" evidence="7">
    <location>
        <position position="348"/>
    </location>
    <ligand>
        <name>Zn(2+)</name>
        <dbReference type="ChEBI" id="CHEBI:29105"/>
        <note>catalytic</note>
    </ligand>
</feature>
<feature type="transmembrane region" description="Helical" evidence="9">
    <location>
        <begin position="319"/>
        <end position="340"/>
    </location>
</feature>
<dbReference type="PATRIC" id="fig|688269.3.peg.531"/>
<evidence type="ECO:0000256" key="7">
    <source>
        <dbReference type="PIRSR" id="PIRSR627057-2"/>
    </source>
</evidence>
<evidence type="ECO:0000256" key="4">
    <source>
        <dbReference type="ARBA" id="ARBA00022833"/>
    </source>
</evidence>
<dbReference type="GO" id="GO:0004222">
    <property type="term" value="F:metalloendopeptidase activity"/>
    <property type="evidence" value="ECO:0007669"/>
    <property type="project" value="InterPro"/>
</dbReference>
<feature type="active site" description="Proton donor" evidence="6">
    <location>
        <position position="352"/>
    </location>
</feature>
<keyword evidence="4 7" id="KW-0862">Zinc</keyword>
<evidence type="ECO:0000313" key="13">
    <source>
        <dbReference type="Proteomes" id="UP000006804"/>
    </source>
</evidence>
<feature type="transmembrane region" description="Helical" evidence="9">
    <location>
        <begin position="172"/>
        <end position="191"/>
    </location>
</feature>
<dbReference type="GO" id="GO:0071586">
    <property type="term" value="P:CAAX-box protein processing"/>
    <property type="evidence" value="ECO:0007669"/>
    <property type="project" value="InterPro"/>
</dbReference>
<feature type="binding site" evidence="7">
    <location>
        <position position="272"/>
    </location>
    <ligand>
        <name>Zn(2+)</name>
        <dbReference type="ChEBI" id="CHEBI:29105"/>
        <note>catalytic</note>
    </ligand>
</feature>
<evidence type="ECO:0000259" key="11">
    <source>
        <dbReference type="Pfam" id="PF16491"/>
    </source>
</evidence>
<dbReference type="EMBL" id="CP002351">
    <property type="protein sequence ID" value="AEH50600.1"/>
    <property type="molecule type" value="Genomic_DNA"/>
</dbReference>
<reference evidence="12 13" key="1">
    <citation type="submission" date="2010-11" db="EMBL/GenBank/DDBJ databases">
        <title>The complete genome of Thermotoga thermarum DSM 5069.</title>
        <authorList>
            <consortium name="US DOE Joint Genome Institute (JGI-PGF)"/>
            <person name="Lucas S."/>
            <person name="Copeland A."/>
            <person name="Lapidus A."/>
            <person name="Bruce D."/>
            <person name="Goodwin L."/>
            <person name="Pitluck S."/>
            <person name="Kyrpides N."/>
            <person name="Mavromatis K."/>
            <person name="Ivanova N."/>
            <person name="Zeytun A."/>
            <person name="Brettin T."/>
            <person name="Detter J.C."/>
            <person name="Tapia R."/>
            <person name="Han C."/>
            <person name="Land M."/>
            <person name="Hauser L."/>
            <person name="Markowitz V."/>
            <person name="Cheng J.-F."/>
            <person name="Hugenholtz P."/>
            <person name="Woyke T."/>
            <person name="Wu D."/>
            <person name="Spring S."/>
            <person name="Schroeder M."/>
            <person name="Brambilla E."/>
            <person name="Klenk H.-P."/>
            <person name="Eisen J.A."/>
        </authorList>
    </citation>
    <scope>NUCLEOTIDE SEQUENCE [LARGE SCALE GENOMIC DNA]</scope>
    <source>
        <strain evidence="12 13">DSM 5069</strain>
    </source>
</reference>
<keyword evidence="5 8" id="KW-0482">Metalloprotease</keyword>
<evidence type="ECO:0000256" key="8">
    <source>
        <dbReference type="RuleBase" id="RU003983"/>
    </source>
</evidence>
<dbReference type="KEGG" id="tta:Theth_0511"/>
<dbReference type="CDD" id="cd07343">
    <property type="entry name" value="M48A_Zmpste24p_like"/>
    <property type="match status" value="1"/>
</dbReference>
<evidence type="ECO:0000259" key="10">
    <source>
        <dbReference type="Pfam" id="PF01435"/>
    </source>
</evidence>
<comment type="cofactor">
    <cofactor evidence="7 8">
        <name>Zn(2+)</name>
        <dbReference type="ChEBI" id="CHEBI:29105"/>
    </cofactor>
    <text evidence="7 8">Binds 1 zinc ion per subunit.</text>
</comment>
<dbReference type="eggNOG" id="COG0501">
    <property type="taxonomic scope" value="Bacteria"/>
</dbReference>
<name>F7YX22_9THEM</name>
<feature type="active site" evidence="6">
    <location>
        <position position="273"/>
    </location>
</feature>
<comment type="similarity">
    <text evidence="8">Belongs to the peptidase M48 family.</text>
</comment>
<accession>F7YX22</accession>
<evidence type="ECO:0000256" key="5">
    <source>
        <dbReference type="ARBA" id="ARBA00023049"/>
    </source>
</evidence>
<dbReference type="Pfam" id="PF16491">
    <property type="entry name" value="Peptidase_M48_N"/>
    <property type="match status" value="1"/>
</dbReference>
<keyword evidence="9" id="KW-1133">Transmembrane helix</keyword>
<keyword evidence="2 7" id="KW-0479">Metal-binding</keyword>
<feature type="binding site" evidence="7">
    <location>
        <position position="276"/>
    </location>
    <ligand>
        <name>Zn(2+)</name>
        <dbReference type="ChEBI" id="CHEBI:29105"/>
        <note>catalytic</note>
    </ligand>
</feature>
<dbReference type="RefSeq" id="WP_013931823.1">
    <property type="nucleotide sequence ID" value="NC_015707.1"/>
</dbReference>
<dbReference type="Gene3D" id="3.30.2010.10">
    <property type="entry name" value="Metalloproteases ('zincins'), catalytic domain"/>
    <property type="match status" value="1"/>
</dbReference>
<feature type="transmembrane region" description="Helical" evidence="9">
    <location>
        <begin position="57"/>
        <end position="82"/>
    </location>
</feature>
<keyword evidence="9" id="KW-0472">Membrane</keyword>
<keyword evidence="13" id="KW-1185">Reference proteome</keyword>
<sequence length="413" mass="47669" precursor="true">MLGVSVIFLIILVWFVSVLLHITNLRYSFKAVLPDVLKDVIDEETFKKSKFYLKDRTILSILNLTVIAICQVVILMWLLPLIDEAFSYSNLNVLFKAFLCWMVVQLVFILVQLPIRIYKTMYLDKKYDLSNVKWGKFWGDFFKSLFLRSVLTLFASVLYVAVFKISNLTSNWWILLAVVLSAVMVFIEWIYPILISPLFNKFTPVQGEIREKIANLAEKAGFKVKSVYIMDASTRTKAANAYLTGVGSSRRVVLYDTIMNYPEEEILAVLAHELGHHKHKHIFKMLAISLAGMWILSYLCHVVLETGFIQKLFSLKSTFSSLAAFVIVLNLVGFFVMPVFNWMSRKFEYQSDEYSAKLMGSSKPLINSLKRLIKQNLSNPLPSLVYATWYYTHPAPVDRIMHLELYQKRAQPS</sequence>
<feature type="domain" description="CAAX prenyl protease 1 N-terminal" evidence="11">
    <location>
        <begin position="30"/>
        <end position="201"/>
    </location>
</feature>
<feature type="domain" description="Peptidase M48" evidence="10">
    <location>
        <begin position="206"/>
        <end position="404"/>
    </location>
</feature>
<keyword evidence="3 8" id="KW-0378">Hydrolase</keyword>
<dbReference type="InterPro" id="IPR027057">
    <property type="entry name" value="CAXX_Prtase_1"/>
</dbReference>
<evidence type="ECO:0000256" key="1">
    <source>
        <dbReference type="ARBA" id="ARBA00022670"/>
    </source>
</evidence>